<accession>G2QWI8</accession>
<name>G2QWI8_THETT</name>
<dbReference type="EMBL" id="CP003009">
    <property type="protein sequence ID" value="AEO64763.1"/>
    <property type="molecule type" value="Genomic_DNA"/>
</dbReference>
<dbReference type="OrthoDB" id="3785856at2759"/>
<organism evidence="1 2">
    <name type="scientific">Thermothielavioides terrestris (strain ATCC 38088 / NRRL 8126)</name>
    <name type="common">Thielavia terrestris</name>
    <dbReference type="NCBI Taxonomy" id="578455"/>
    <lineage>
        <taxon>Eukaryota</taxon>
        <taxon>Fungi</taxon>
        <taxon>Dikarya</taxon>
        <taxon>Ascomycota</taxon>
        <taxon>Pezizomycotina</taxon>
        <taxon>Sordariomycetes</taxon>
        <taxon>Sordariomycetidae</taxon>
        <taxon>Sordariales</taxon>
        <taxon>Chaetomiaceae</taxon>
        <taxon>Thermothielavioides</taxon>
        <taxon>Thermothielavioides terrestris</taxon>
    </lineage>
</organism>
<proteinExistence type="predicted"/>
<keyword evidence="2" id="KW-1185">Reference proteome</keyword>
<protein>
    <submittedName>
        <fullName evidence="1">Uncharacterized protein</fullName>
    </submittedName>
</protein>
<reference evidence="1 2" key="1">
    <citation type="journal article" date="2011" name="Nat. Biotechnol.">
        <title>Comparative genomic analysis of the thermophilic biomass-degrading fungi Myceliophthora thermophila and Thielavia terrestris.</title>
        <authorList>
            <person name="Berka R.M."/>
            <person name="Grigoriev I.V."/>
            <person name="Otillar R."/>
            <person name="Salamov A."/>
            <person name="Grimwood J."/>
            <person name="Reid I."/>
            <person name="Ishmael N."/>
            <person name="John T."/>
            <person name="Darmond C."/>
            <person name="Moisan M.-C."/>
            <person name="Henrissat B."/>
            <person name="Coutinho P.M."/>
            <person name="Lombard V."/>
            <person name="Natvig D.O."/>
            <person name="Lindquist E."/>
            <person name="Schmutz J."/>
            <person name="Lucas S."/>
            <person name="Harris P."/>
            <person name="Powlowski J."/>
            <person name="Bellemare A."/>
            <person name="Taylor D."/>
            <person name="Butler G."/>
            <person name="de Vries R.P."/>
            <person name="Allijn I.E."/>
            <person name="van den Brink J."/>
            <person name="Ushinsky S."/>
            <person name="Storms R."/>
            <person name="Powell A.J."/>
            <person name="Paulsen I.T."/>
            <person name="Elbourne L.D.H."/>
            <person name="Baker S.E."/>
            <person name="Magnuson J."/>
            <person name="LaBoissiere S."/>
            <person name="Clutterbuck A.J."/>
            <person name="Martinez D."/>
            <person name="Wogulis M."/>
            <person name="de Leon A.L."/>
            <person name="Rey M.W."/>
            <person name="Tsang A."/>
        </authorList>
    </citation>
    <scope>NUCLEOTIDE SEQUENCE [LARGE SCALE GENOMIC DNA]</scope>
    <source>
        <strain evidence="2">ATCC 38088 / NRRL 8126</strain>
    </source>
</reference>
<sequence length="198" mass="22002">MYKTTSFPGPWLRPLLSPCWPSVGQEAGENAPGGVVALHEREVMRESSIQVWVYKRAHVVVGEMSAGEPREIWSTGSAQEALFGKVRRVARELWPWWKRLLSLKSIQGFALYRCYLENESHEAGELDDEAGAVLYELWHDYNHMKKDGGGRGCLGTTTQNAIISATAEESRVNGGQADKAPCLALSLCVKWSVQKIAI</sequence>
<dbReference type="RefSeq" id="XP_003651099.1">
    <property type="nucleotide sequence ID" value="XM_003651051.1"/>
</dbReference>
<dbReference type="GeneID" id="11517373"/>
<evidence type="ECO:0000313" key="2">
    <source>
        <dbReference type="Proteomes" id="UP000008181"/>
    </source>
</evidence>
<evidence type="ECO:0000313" key="1">
    <source>
        <dbReference type="EMBL" id="AEO64763.1"/>
    </source>
</evidence>
<dbReference type="KEGG" id="ttt:THITE_158682"/>
<dbReference type="HOGENOM" id="CLU_1378992_0_0_1"/>
<dbReference type="Proteomes" id="UP000008181">
    <property type="component" value="Chromosome 1"/>
</dbReference>
<dbReference type="AlphaFoldDB" id="G2QWI8"/>
<gene>
    <name evidence="1" type="ORF">THITE_158682</name>
</gene>